<dbReference type="EMBL" id="ML208445">
    <property type="protein sequence ID" value="TFK65203.1"/>
    <property type="molecule type" value="Genomic_DNA"/>
</dbReference>
<protein>
    <submittedName>
        <fullName evidence="1">Uncharacterized protein</fullName>
    </submittedName>
</protein>
<accession>A0ACD3AHP7</accession>
<evidence type="ECO:0000313" key="2">
    <source>
        <dbReference type="Proteomes" id="UP000308600"/>
    </source>
</evidence>
<evidence type="ECO:0000313" key="1">
    <source>
        <dbReference type="EMBL" id="TFK65203.1"/>
    </source>
</evidence>
<reference evidence="1 2" key="1">
    <citation type="journal article" date="2019" name="Nat. Ecol. Evol.">
        <title>Megaphylogeny resolves global patterns of mushroom evolution.</title>
        <authorList>
            <person name="Varga T."/>
            <person name="Krizsan K."/>
            <person name="Foldi C."/>
            <person name="Dima B."/>
            <person name="Sanchez-Garcia M."/>
            <person name="Sanchez-Ramirez S."/>
            <person name="Szollosi G.J."/>
            <person name="Szarkandi J.G."/>
            <person name="Papp V."/>
            <person name="Albert L."/>
            <person name="Andreopoulos W."/>
            <person name="Angelini C."/>
            <person name="Antonin V."/>
            <person name="Barry K.W."/>
            <person name="Bougher N.L."/>
            <person name="Buchanan P."/>
            <person name="Buyck B."/>
            <person name="Bense V."/>
            <person name="Catcheside P."/>
            <person name="Chovatia M."/>
            <person name="Cooper J."/>
            <person name="Damon W."/>
            <person name="Desjardin D."/>
            <person name="Finy P."/>
            <person name="Geml J."/>
            <person name="Haridas S."/>
            <person name="Hughes K."/>
            <person name="Justo A."/>
            <person name="Karasinski D."/>
            <person name="Kautmanova I."/>
            <person name="Kiss B."/>
            <person name="Kocsube S."/>
            <person name="Kotiranta H."/>
            <person name="LaButti K.M."/>
            <person name="Lechner B.E."/>
            <person name="Liimatainen K."/>
            <person name="Lipzen A."/>
            <person name="Lukacs Z."/>
            <person name="Mihaltcheva S."/>
            <person name="Morgado L.N."/>
            <person name="Niskanen T."/>
            <person name="Noordeloos M.E."/>
            <person name="Ohm R.A."/>
            <person name="Ortiz-Santana B."/>
            <person name="Ovrebo C."/>
            <person name="Racz N."/>
            <person name="Riley R."/>
            <person name="Savchenko A."/>
            <person name="Shiryaev A."/>
            <person name="Soop K."/>
            <person name="Spirin V."/>
            <person name="Szebenyi C."/>
            <person name="Tomsovsky M."/>
            <person name="Tulloss R.E."/>
            <person name="Uehling J."/>
            <person name="Grigoriev I.V."/>
            <person name="Vagvolgyi C."/>
            <person name="Papp T."/>
            <person name="Martin F.M."/>
            <person name="Miettinen O."/>
            <person name="Hibbett D.S."/>
            <person name="Nagy L.G."/>
        </authorList>
    </citation>
    <scope>NUCLEOTIDE SEQUENCE [LARGE SCALE GENOMIC DNA]</scope>
    <source>
        <strain evidence="1 2">NL-1719</strain>
    </source>
</reference>
<name>A0ACD3AHP7_9AGAR</name>
<keyword evidence="2" id="KW-1185">Reference proteome</keyword>
<proteinExistence type="predicted"/>
<organism evidence="1 2">
    <name type="scientific">Pluteus cervinus</name>
    <dbReference type="NCBI Taxonomy" id="181527"/>
    <lineage>
        <taxon>Eukaryota</taxon>
        <taxon>Fungi</taxon>
        <taxon>Dikarya</taxon>
        <taxon>Basidiomycota</taxon>
        <taxon>Agaricomycotina</taxon>
        <taxon>Agaricomycetes</taxon>
        <taxon>Agaricomycetidae</taxon>
        <taxon>Agaricales</taxon>
        <taxon>Pluteineae</taxon>
        <taxon>Pluteaceae</taxon>
        <taxon>Pluteus</taxon>
    </lineage>
</organism>
<dbReference type="Proteomes" id="UP000308600">
    <property type="component" value="Unassembled WGS sequence"/>
</dbReference>
<gene>
    <name evidence="1" type="ORF">BDN72DRAFT_208776</name>
</gene>
<sequence>MMSTKWSTRVLGRLFKLLLSWLENETQFCLRALTLSPAFSRPLPPLAAICAMHSPCFSLASMFNIRSSHTRNSDDCSTCPISVAIFD</sequence>